<dbReference type="EMBL" id="CM046398">
    <property type="protein sequence ID" value="KAI8530511.1"/>
    <property type="molecule type" value="Genomic_DNA"/>
</dbReference>
<reference evidence="1" key="1">
    <citation type="submission" date="2022-02" db="EMBL/GenBank/DDBJ databases">
        <title>Plant Genome Project.</title>
        <authorList>
            <person name="Zhang R.-G."/>
        </authorList>
    </citation>
    <scope>NUCLEOTIDE SEQUENCE</scope>
    <source>
        <strain evidence="1">AT1</strain>
    </source>
</reference>
<evidence type="ECO:0000313" key="1">
    <source>
        <dbReference type="EMBL" id="KAI8530511.1"/>
    </source>
</evidence>
<organism evidence="1 2">
    <name type="scientific">Rhododendron molle</name>
    <name type="common">Chinese azalea</name>
    <name type="synonym">Azalea mollis</name>
    <dbReference type="NCBI Taxonomy" id="49168"/>
    <lineage>
        <taxon>Eukaryota</taxon>
        <taxon>Viridiplantae</taxon>
        <taxon>Streptophyta</taxon>
        <taxon>Embryophyta</taxon>
        <taxon>Tracheophyta</taxon>
        <taxon>Spermatophyta</taxon>
        <taxon>Magnoliopsida</taxon>
        <taxon>eudicotyledons</taxon>
        <taxon>Gunneridae</taxon>
        <taxon>Pentapetalae</taxon>
        <taxon>asterids</taxon>
        <taxon>Ericales</taxon>
        <taxon>Ericaceae</taxon>
        <taxon>Ericoideae</taxon>
        <taxon>Rhodoreae</taxon>
        <taxon>Rhododendron</taxon>
    </lineage>
</organism>
<comment type="caution">
    <text evidence="1">The sequence shown here is derived from an EMBL/GenBank/DDBJ whole genome shotgun (WGS) entry which is preliminary data.</text>
</comment>
<proteinExistence type="predicted"/>
<sequence length="267" mass="30049">MITLFVDNLPDDVSLRWVRYFFNKFGVVKDVFIPAKRSKAMGRVFAFVKYDCTVSTEMAISKSNGLWVEERKLFVKKSSFDQNKGKDKLKINLIKNNAGNISYNKVGGEVRNDVSVPMKNSKSELVGKGFERLDTLSSGYANLMHKLSKKLIPMAVPDSSPPLMDEDDDDDDDELDEHVETRMDLPTVKEYNVSTQNGVNEDDGELLGSMYVQTTDTLGTTSKWLNNQQILQDNGQSKGITLMVDLNISQRRIEGLSESLARGKMEV</sequence>
<dbReference type="Proteomes" id="UP001062846">
    <property type="component" value="Chromosome 11"/>
</dbReference>
<evidence type="ECO:0000313" key="2">
    <source>
        <dbReference type="Proteomes" id="UP001062846"/>
    </source>
</evidence>
<keyword evidence="2" id="KW-1185">Reference proteome</keyword>
<protein>
    <submittedName>
        <fullName evidence="1">Uncharacterized protein</fullName>
    </submittedName>
</protein>
<name>A0ACC0LQG0_RHOML</name>
<gene>
    <name evidence="1" type="ORF">RHMOL_Rhmol11G0064800</name>
</gene>
<accession>A0ACC0LQG0</accession>